<dbReference type="InterPro" id="IPR050330">
    <property type="entry name" value="Bact_OuterMem_StrucFunc"/>
</dbReference>
<dbReference type="PANTHER" id="PTHR30329">
    <property type="entry name" value="STATOR ELEMENT OF FLAGELLAR MOTOR COMPLEX"/>
    <property type="match status" value="1"/>
</dbReference>
<evidence type="ECO:0000256" key="1">
    <source>
        <dbReference type="ARBA" id="ARBA00004571"/>
    </source>
</evidence>
<evidence type="ECO:0000256" key="2">
    <source>
        <dbReference type="ARBA" id="ARBA00022448"/>
    </source>
</evidence>
<dbReference type="SUPFAM" id="SSF56925">
    <property type="entry name" value="OMPA-like"/>
    <property type="match status" value="1"/>
</dbReference>
<protein>
    <recommendedName>
        <fullName evidence="10">OmpA-like domain-containing protein</fullName>
    </recommendedName>
</protein>
<dbReference type="PRINTS" id="PR01021">
    <property type="entry name" value="OMPADOMAIN"/>
</dbReference>
<keyword evidence="5" id="KW-0406">Ion transport</keyword>
<dbReference type="Proteomes" id="UP000244450">
    <property type="component" value="Unassembled WGS sequence"/>
</dbReference>
<dbReference type="InterPro" id="IPR028974">
    <property type="entry name" value="TSP_type-3_rpt"/>
</dbReference>
<dbReference type="InterPro" id="IPR011250">
    <property type="entry name" value="OMP/PagP_B-barrel"/>
</dbReference>
<dbReference type="Pfam" id="PF00691">
    <property type="entry name" value="OmpA"/>
    <property type="match status" value="1"/>
</dbReference>
<dbReference type="SUPFAM" id="SSF103088">
    <property type="entry name" value="OmpA-like"/>
    <property type="match status" value="1"/>
</dbReference>
<name>A0A2T7BC45_9BACT</name>
<accession>A0A2T7BC45</accession>
<evidence type="ECO:0000256" key="6">
    <source>
        <dbReference type="ARBA" id="ARBA00023114"/>
    </source>
</evidence>
<feature type="domain" description="OmpA-like" evidence="10">
    <location>
        <begin position="327"/>
        <end position="440"/>
    </location>
</feature>
<dbReference type="PRINTS" id="PR01023">
    <property type="entry name" value="NAFLGMOTY"/>
</dbReference>
<evidence type="ECO:0000259" key="10">
    <source>
        <dbReference type="PROSITE" id="PS51123"/>
    </source>
</evidence>
<dbReference type="CDD" id="cd07185">
    <property type="entry name" value="OmpA_C-like"/>
    <property type="match status" value="1"/>
</dbReference>
<dbReference type="GO" id="GO:0015288">
    <property type="term" value="F:porin activity"/>
    <property type="evidence" value="ECO:0007669"/>
    <property type="project" value="UniProtKB-KW"/>
</dbReference>
<organism evidence="11 12">
    <name type="scientific">Chitinophaga parva</name>
    <dbReference type="NCBI Taxonomy" id="2169414"/>
    <lineage>
        <taxon>Bacteria</taxon>
        <taxon>Pseudomonadati</taxon>
        <taxon>Bacteroidota</taxon>
        <taxon>Chitinophagia</taxon>
        <taxon>Chitinophagales</taxon>
        <taxon>Chitinophagaceae</taxon>
        <taxon>Chitinophaga</taxon>
    </lineage>
</organism>
<evidence type="ECO:0000256" key="8">
    <source>
        <dbReference type="ARBA" id="ARBA00023237"/>
    </source>
</evidence>
<proteinExistence type="predicted"/>
<evidence type="ECO:0000256" key="3">
    <source>
        <dbReference type="ARBA" id="ARBA00022452"/>
    </source>
</evidence>
<dbReference type="GO" id="GO:0046930">
    <property type="term" value="C:pore complex"/>
    <property type="evidence" value="ECO:0007669"/>
    <property type="project" value="UniProtKB-KW"/>
</dbReference>
<sequence length="440" mass="47345">MPLAVKAQTTATRTPFKAVSLFDGTADYRTFSIGVNGGALAPVSPTGGSNDFTKWKADFGYGAYVKWQILHSLALRADYLGGKLSANNDNNLGNGSRPQSPYSEFETKLKYTASLSAVATVLNINWLHRENFVGLYLSAGAGLAGYSPRITPVGGAAQDYKTGGGNINELVIPVGAGVKFKLTDLLNLDLGYTTYFTDGDNLDGYNKPPQKDKFSYGYAGLEFVFGAPGKKQLQFTNPAVVLYDELQAQKMANDQMQARLNNALASNDSLAASVARLTADEDGDGVSNFFDKCPGTPAGAKVDGSGCPLPVPEPPKVIEKVTVTEEDNRIVREAVKNLEFATGKSDIKPHSYETLNRVADLLVKRGFSLKLAGHTDNVGRPDKNMILSKERAESVKAYLVARGANPSRIEATGYGQTQPIASNKTAQGRQTNRRVEFTIY</sequence>
<comment type="caution">
    <text evidence="11">The sequence shown here is derived from an EMBL/GenBank/DDBJ whole genome shotgun (WGS) entry which is preliminary data.</text>
</comment>
<evidence type="ECO:0000256" key="4">
    <source>
        <dbReference type="ARBA" id="ARBA00022692"/>
    </source>
</evidence>
<dbReference type="SUPFAM" id="SSF103647">
    <property type="entry name" value="TSP type-3 repeat"/>
    <property type="match status" value="1"/>
</dbReference>
<reference evidence="11 12" key="1">
    <citation type="submission" date="2018-04" db="EMBL/GenBank/DDBJ databases">
        <title>Chitinophaga fuyangensis sp. nov., isolated from soil in a chemical factory.</title>
        <authorList>
            <person name="Chen K."/>
        </authorList>
    </citation>
    <scope>NUCLEOTIDE SEQUENCE [LARGE SCALE GENOMIC DNA]</scope>
    <source>
        <strain evidence="11 12">LY-1</strain>
    </source>
</reference>
<keyword evidence="8" id="KW-0998">Cell outer membrane</keyword>
<dbReference type="InterPro" id="IPR036737">
    <property type="entry name" value="OmpA-like_sf"/>
</dbReference>
<evidence type="ECO:0000313" key="12">
    <source>
        <dbReference type="Proteomes" id="UP000244450"/>
    </source>
</evidence>
<gene>
    <name evidence="11" type="ORF">DCC81_19690</name>
</gene>
<keyword evidence="2" id="KW-0813">Transport</keyword>
<dbReference type="PANTHER" id="PTHR30329:SF21">
    <property type="entry name" value="LIPOPROTEIN YIAD-RELATED"/>
    <property type="match status" value="1"/>
</dbReference>
<dbReference type="InterPro" id="IPR006665">
    <property type="entry name" value="OmpA-like"/>
</dbReference>
<evidence type="ECO:0000256" key="9">
    <source>
        <dbReference type="PROSITE-ProRule" id="PRU00473"/>
    </source>
</evidence>
<dbReference type="InterPro" id="IPR006664">
    <property type="entry name" value="OMP_bac"/>
</dbReference>
<dbReference type="PROSITE" id="PS51123">
    <property type="entry name" value="OMPA_2"/>
    <property type="match status" value="1"/>
</dbReference>
<dbReference type="Gene3D" id="3.30.1330.60">
    <property type="entry name" value="OmpA-like domain"/>
    <property type="match status" value="1"/>
</dbReference>
<evidence type="ECO:0000313" key="11">
    <source>
        <dbReference type="EMBL" id="PUZ22658.1"/>
    </source>
</evidence>
<keyword evidence="4" id="KW-0812">Transmembrane</keyword>
<keyword evidence="6" id="KW-0626">Porin</keyword>
<dbReference type="GO" id="GO:0009279">
    <property type="term" value="C:cell outer membrane"/>
    <property type="evidence" value="ECO:0007669"/>
    <property type="project" value="UniProtKB-SubCell"/>
</dbReference>
<dbReference type="GO" id="GO:0006811">
    <property type="term" value="P:monoatomic ion transport"/>
    <property type="evidence" value="ECO:0007669"/>
    <property type="project" value="UniProtKB-KW"/>
</dbReference>
<dbReference type="EMBL" id="QCYK01000003">
    <property type="protein sequence ID" value="PUZ22658.1"/>
    <property type="molecule type" value="Genomic_DNA"/>
</dbReference>
<evidence type="ECO:0000256" key="5">
    <source>
        <dbReference type="ARBA" id="ARBA00023065"/>
    </source>
</evidence>
<keyword evidence="7 9" id="KW-0472">Membrane</keyword>
<comment type="subcellular location">
    <subcellularLocation>
        <location evidence="1">Cell outer membrane</location>
        <topology evidence="1">Multi-pass membrane protein</topology>
    </subcellularLocation>
</comment>
<keyword evidence="12" id="KW-1185">Reference proteome</keyword>
<evidence type="ECO:0000256" key="7">
    <source>
        <dbReference type="ARBA" id="ARBA00023136"/>
    </source>
</evidence>
<dbReference type="OrthoDB" id="1522982at2"/>
<keyword evidence="3" id="KW-1134">Transmembrane beta strand</keyword>
<dbReference type="GO" id="GO:0005509">
    <property type="term" value="F:calcium ion binding"/>
    <property type="evidence" value="ECO:0007669"/>
    <property type="project" value="InterPro"/>
</dbReference>
<dbReference type="AlphaFoldDB" id="A0A2T7BC45"/>